<evidence type="ECO:0000256" key="3">
    <source>
        <dbReference type="ARBA" id="ARBA00022485"/>
    </source>
</evidence>
<dbReference type="InterPro" id="IPR058240">
    <property type="entry name" value="rSAM_sf"/>
</dbReference>
<evidence type="ECO:0000259" key="10">
    <source>
        <dbReference type="PROSITE" id="PS51379"/>
    </source>
</evidence>
<keyword evidence="4" id="KW-0949">S-adenosyl-L-methionine</keyword>
<dbReference type="PANTHER" id="PTHR30352:SF13">
    <property type="entry name" value="GLYCYL-RADICAL ENZYME ACTIVATING ENZYME YJJW-RELATED"/>
    <property type="match status" value="1"/>
</dbReference>
<keyword evidence="5" id="KW-0479">Metal-binding</keyword>
<dbReference type="NCBIfam" id="TIGR04041">
    <property type="entry name" value="activase_YjjW"/>
    <property type="match status" value="1"/>
</dbReference>
<dbReference type="SFLD" id="SFLDS00029">
    <property type="entry name" value="Radical_SAM"/>
    <property type="match status" value="1"/>
</dbReference>
<dbReference type="GO" id="GO:0016491">
    <property type="term" value="F:oxidoreductase activity"/>
    <property type="evidence" value="ECO:0007669"/>
    <property type="project" value="UniProtKB-KW"/>
</dbReference>
<dbReference type="SUPFAM" id="SSF102114">
    <property type="entry name" value="Radical SAM enzymes"/>
    <property type="match status" value="1"/>
</dbReference>
<dbReference type="Proteomes" id="UP000460257">
    <property type="component" value="Unassembled WGS sequence"/>
</dbReference>
<evidence type="ECO:0000256" key="6">
    <source>
        <dbReference type="ARBA" id="ARBA00023002"/>
    </source>
</evidence>
<dbReference type="SUPFAM" id="SSF54862">
    <property type="entry name" value="4Fe-4S ferredoxins"/>
    <property type="match status" value="1"/>
</dbReference>
<evidence type="ECO:0000313" key="13">
    <source>
        <dbReference type="Proteomes" id="UP000460257"/>
    </source>
</evidence>
<dbReference type="SFLD" id="SFLDF00392">
    <property type="entry name" value="YjjI_activase"/>
    <property type="match status" value="1"/>
</dbReference>
<gene>
    <name evidence="12" type="primary">yjjW</name>
    <name evidence="12" type="ORF">FRC54_08965</name>
</gene>
<keyword evidence="13" id="KW-1185">Reference proteome</keyword>
<dbReference type="Gene3D" id="3.20.20.70">
    <property type="entry name" value="Aldolase class I"/>
    <property type="match status" value="1"/>
</dbReference>
<evidence type="ECO:0000256" key="2">
    <source>
        <dbReference type="ARBA" id="ARBA00009777"/>
    </source>
</evidence>
<dbReference type="CDD" id="cd01335">
    <property type="entry name" value="Radical_SAM"/>
    <property type="match status" value="1"/>
</dbReference>
<feature type="domain" description="Radical SAM core" evidence="11">
    <location>
        <begin position="15"/>
        <end position="273"/>
    </location>
</feature>
<dbReference type="Pfam" id="PF04055">
    <property type="entry name" value="Radical_SAM"/>
    <property type="match status" value="1"/>
</dbReference>
<dbReference type="InterPro" id="IPR001989">
    <property type="entry name" value="Radical_activat_CS"/>
</dbReference>
<evidence type="ECO:0000256" key="7">
    <source>
        <dbReference type="ARBA" id="ARBA00023004"/>
    </source>
</evidence>
<dbReference type="PROSITE" id="PS00198">
    <property type="entry name" value="4FE4S_FER_1"/>
    <property type="match status" value="1"/>
</dbReference>
<comment type="cofactor">
    <cofactor evidence="1">
        <name>[4Fe-4S] cluster</name>
        <dbReference type="ChEBI" id="CHEBI:49883"/>
    </cofactor>
</comment>
<protein>
    <submittedName>
        <fullName evidence="12">YjjW family glycine radical enzyme activase</fullName>
    </submittedName>
</protein>
<sequence>MERYPVNKIIPFSSVDGPGNRTAVFLQGCNFDCRYCHNPETRKLCTDCGDCVPKCPAKALSIEDGKVVFDYRKCVACDTCIKTCTHDASPRIRWMTPEETFEEIKKQVPYIRGVTTSGGECTFYPDFLRELFTLCKNAGLGTLIDSNGSYDFSKDPGLLKVCDGVMLDVKSWTEEDHAKVVDFSNEMVLKNLKFLAERHKIYEVRTVVVPGLFDVEGTISRVSEYIKDFPEVRYKIITYRPMGVREKYAKEMNPPKKDYMNQLKIKAESIGVKTVVLV</sequence>
<proteinExistence type="inferred from homology"/>
<comment type="catalytic activity">
    <reaction evidence="9">
        <text>glycyl-[protein] + reduced [flavodoxin] + S-adenosyl-L-methionine = glycin-2-yl radical-[protein] + semiquinone [flavodoxin] + 5'-deoxyadenosine + L-methionine + H(+)</text>
        <dbReference type="Rhea" id="RHEA:61976"/>
        <dbReference type="Rhea" id="RHEA-COMP:10622"/>
        <dbReference type="Rhea" id="RHEA-COMP:14480"/>
        <dbReference type="Rhea" id="RHEA-COMP:15993"/>
        <dbReference type="Rhea" id="RHEA-COMP:15994"/>
        <dbReference type="ChEBI" id="CHEBI:15378"/>
        <dbReference type="ChEBI" id="CHEBI:17319"/>
        <dbReference type="ChEBI" id="CHEBI:29947"/>
        <dbReference type="ChEBI" id="CHEBI:32722"/>
        <dbReference type="ChEBI" id="CHEBI:57618"/>
        <dbReference type="ChEBI" id="CHEBI:57844"/>
        <dbReference type="ChEBI" id="CHEBI:59789"/>
        <dbReference type="ChEBI" id="CHEBI:140311"/>
    </reaction>
</comment>
<dbReference type="InterPro" id="IPR023912">
    <property type="entry name" value="YjjW_bact"/>
</dbReference>
<comment type="caution">
    <text evidence="12">The sequence shown here is derived from an EMBL/GenBank/DDBJ whole genome shotgun (WGS) entry which is preliminary data.</text>
</comment>
<dbReference type="GO" id="GO:0051539">
    <property type="term" value="F:4 iron, 4 sulfur cluster binding"/>
    <property type="evidence" value="ECO:0007669"/>
    <property type="project" value="UniProtKB-KW"/>
</dbReference>
<dbReference type="InterPro" id="IPR017900">
    <property type="entry name" value="4Fe4S_Fe_S_CS"/>
</dbReference>
<dbReference type="InterPro" id="IPR017896">
    <property type="entry name" value="4Fe4S_Fe-S-bd"/>
</dbReference>
<evidence type="ECO:0000259" key="11">
    <source>
        <dbReference type="PROSITE" id="PS51918"/>
    </source>
</evidence>
<dbReference type="InterPro" id="IPR007197">
    <property type="entry name" value="rSAM"/>
</dbReference>
<dbReference type="PIRSF" id="PIRSF000371">
    <property type="entry name" value="PFL_act_enz"/>
    <property type="match status" value="1"/>
</dbReference>
<dbReference type="EMBL" id="VOGC01000007">
    <property type="protein sequence ID" value="MQN02013.1"/>
    <property type="molecule type" value="Genomic_DNA"/>
</dbReference>
<reference evidence="12" key="1">
    <citation type="journal article" date="2020" name="Appl. Environ. Microbiol.">
        <title>Medium-Chain Fatty Acid Synthesis by 'Candidatus Weimeria bifida' gen. nov., sp. nov., and 'Candidatus Pseudoramibacter fermentans' sp. nov.</title>
        <authorList>
            <person name="Scarborough M.J."/>
            <person name="Myers K.S."/>
            <person name="Donohue T.J."/>
            <person name="Noguera D.R."/>
        </authorList>
    </citation>
    <scope>NUCLEOTIDE SEQUENCE</scope>
    <source>
        <strain evidence="12">LCO1.1</strain>
    </source>
</reference>
<dbReference type="PROSITE" id="PS51379">
    <property type="entry name" value="4FE4S_FER_2"/>
    <property type="match status" value="2"/>
</dbReference>
<dbReference type="Gene3D" id="3.30.70.20">
    <property type="match status" value="1"/>
</dbReference>
<evidence type="ECO:0000313" key="12">
    <source>
        <dbReference type="EMBL" id="MQN02013.1"/>
    </source>
</evidence>
<evidence type="ECO:0000256" key="1">
    <source>
        <dbReference type="ARBA" id="ARBA00001966"/>
    </source>
</evidence>
<dbReference type="GO" id="GO:0046872">
    <property type="term" value="F:metal ion binding"/>
    <property type="evidence" value="ECO:0007669"/>
    <property type="project" value="UniProtKB-KW"/>
</dbReference>
<feature type="domain" description="4Fe-4S ferredoxin-type" evidence="10">
    <location>
        <begin position="66"/>
        <end position="95"/>
    </location>
</feature>
<accession>A0A6N7J1P1</accession>
<dbReference type="SFLD" id="SFLDG01066">
    <property type="entry name" value="organic_radical-activating_enz"/>
    <property type="match status" value="1"/>
</dbReference>
<dbReference type="InterPro" id="IPR034457">
    <property type="entry name" value="Organic_radical-activating"/>
</dbReference>
<dbReference type="PANTHER" id="PTHR30352">
    <property type="entry name" value="PYRUVATE FORMATE-LYASE-ACTIVATING ENZYME"/>
    <property type="match status" value="1"/>
</dbReference>
<keyword evidence="8" id="KW-0411">Iron-sulfur</keyword>
<keyword evidence="3" id="KW-0004">4Fe-4S</keyword>
<evidence type="ECO:0000256" key="9">
    <source>
        <dbReference type="ARBA" id="ARBA00047365"/>
    </source>
</evidence>
<dbReference type="PROSITE" id="PS51918">
    <property type="entry name" value="RADICAL_SAM"/>
    <property type="match status" value="1"/>
</dbReference>
<evidence type="ECO:0000256" key="8">
    <source>
        <dbReference type="ARBA" id="ARBA00023014"/>
    </source>
</evidence>
<dbReference type="InterPro" id="IPR012839">
    <property type="entry name" value="Organic_radical_activase"/>
</dbReference>
<keyword evidence="6" id="KW-0560">Oxidoreductase</keyword>
<comment type="similarity">
    <text evidence="2">Belongs to the organic radical-activating enzymes family.</text>
</comment>
<dbReference type="InterPro" id="IPR040074">
    <property type="entry name" value="BssD/PflA/YjjW"/>
</dbReference>
<organism evidence="12 13">
    <name type="scientific">Candidatus Weimeria bifida</name>
    <dbReference type="NCBI Taxonomy" id="2599074"/>
    <lineage>
        <taxon>Bacteria</taxon>
        <taxon>Bacillati</taxon>
        <taxon>Bacillota</taxon>
        <taxon>Clostridia</taxon>
        <taxon>Lachnospirales</taxon>
        <taxon>Lachnospiraceae</taxon>
        <taxon>Candidatus Weimeria</taxon>
    </lineage>
</organism>
<keyword evidence="7" id="KW-0408">Iron</keyword>
<dbReference type="PROSITE" id="PS01087">
    <property type="entry name" value="RADICAL_ACTIVATING"/>
    <property type="match status" value="1"/>
</dbReference>
<name>A0A6N7J1P1_9FIRM</name>
<evidence type="ECO:0000256" key="5">
    <source>
        <dbReference type="ARBA" id="ARBA00022723"/>
    </source>
</evidence>
<dbReference type="InterPro" id="IPR013785">
    <property type="entry name" value="Aldolase_TIM"/>
</dbReference>
<dbReference type="AlphaFoldDB" id="A0A6N7J1P1"/>
<dbReference type="SFLD" id="SFLDG01118">
    <property type="entry name" value="activating_enzymes__group_2"/>
    <property type="match status" value="1"/>
</dbReference>
<evidence type="ECO:0000256" key="4">
    <source>
        <dbReference type="ARBA" id="ARBA00022691"/>
    </source>
</evidence>
<feature type="domain" description="4Fe-4S ferredoxin-type" evidence="10">
    <location>
        <begin position="33"/>
        <end position="65"/>
    </location>
</feature>